<dbReference type="EMBL" id="CP021422">
    <property type="protein sequence ID" value="ASB42170.1"/>
    <property type="molecule type" value="Genomic_DNA"/>
</dbReference>
<evidence type="ECO:0000313" key="7">
    <source>
        <dbReference type="Proteomes" id="UP000596035"/>
    </source>
</evidence>
<reference evidence="6" key="2">
    <citation type="submission" date="2017-05" db="EMBL/GenBank/DDBJ databases">
        <title>Improved OligoMM genomes.</title>
        <authorList>
            <person name="Garzetti D."/>
        </authorList>
    </citation>
    <scope>NUCLEOTIDE SEQUENCE [LARGE SCALE GENOMIC DNA]</scope>
    <source>
        <strain evidence="6">KB18</strain>
    </source>
</reference>
<feature type="transmembrane region" description="Helical" evidence="2">
    <location>
        <begin position="97"/>
        <end position="117"/>
    </location>
</feature>
<evidence type="ECO:0000259" key="3">
    <source>
        <dbReference type="Pfam" id="PF13248"/>
    </source>
</evidence>
<proteinExistence type="predicted"/>
<feature type="region of interest" description="Disordered" evidence="1">
    <location>
        <begin position="24"/>
        <end position="74"/>
    </location>
</feature>
<reference evidence="5 7" key="3">
    <citation type="submission" date="2020-11" db="EMBL/GenBank/DDBJ databases">
        <title>Closed and high quality bacterial genomes of the OMM12 community.</title>
        <authorList>
            <person name="Marbouty M."/>
            <person name="Lamy-Besnier Q."/>
            <person name="Debarbieux L."/>
            <person name="Koszul R."/>
        </authorList>
    </citation>
    <scope>NUCLEOTIDE SEQUENCE [LARGE SCALE GENOMIC DNA]</scope>
    <source>
        <strain evidence="5 7">KB18</strain>
    </source>
</reference>
<evidence type="ECO:0000256" key="2">
    <source>
        <dbReference type="SAM" id="Phobius"/>
    </source>
</evidence>
<dbReference type="Proteomes" id="UP000596035">
    <property type="component" value="Chromosome"/>
</dbReference>
<evidence type="ECO:0000313" key="5">
    <source>
        <dbReference type="EMBL" id="QQR31443.1"/>
    </source>
</evidence>
<keyword evidence="2" id="KW-0472">Membrane</keyword>
<dbReference type="KEGG" id="amur:ADH66_16775"/>
<protein>
    <submittedName>
        <fullName evidence="5">Zinc ribbon domain-containing protein</fullName>
    </submittedName>
</protein>
<name>A0A1Z2XUR8_9FIRM</name>
<evidence type="ECO:0000256" key="1">
    <source>
        <dbReference type="SAM" id="MobiDB-lite"/>
    </source>
</evidence>
<dbReference type="AlphaFoldDB" id="A0A1Z2XUR8"/>
<dbReference type="EMBL" id="CP065321">
    <property type="protein sequence ID" value="QQR31443.1"/>
    <property type="molecule type" value="Genomic_DNA"/>
</dbReference>
<feature type="domain" description="Putative zinc-ribbon" evidence="3">
    <location>
        <begin position="1"/>
        <end position="24"/>
    </location>
</feature>
<dbReference type="InterPro" id="IPR059113">
    <property type="entry name" value="Znf_ribbon"/>
</dbReference>
<feature type="compositionally biased region" description="Basic residues" evidence="1">
    <location>
        <begin position="40"/>
        <end position="59"/>
    </location>
</feature>
<organism evidence="5 7">
    <name type="scientific">Acutalibacter muris</name>
    <dbReference type="NCBI Taxonomy" id="1796620"/>
    <lineage>
        <taxon>Bacteria</taxon>
        <taxon>Bacillati</taxon>
        <taxon>Bacillota</taxon>
        <taxon>Clostridia</taxon>
        <taxon>Eubacteriales</taxon>
        <taxon>Acutalibacteraceae</taxon>
        <taxon>Acutalibacter</taxon>
    </lineage>
</organism>
<dbReference type="Pfam" id="PF13248">
    <property type="entry name" value="Zn_ribbon_3"/>
    <property type="match status" value="1"/>
</dbReference>
<reference evidence="4" key="1">
    <citation type="journal article" date="2017" name="Genome Announc.">
        <title>High-Quality Whole-Genome Sequences of the Oligo-Mouse-Microbiota Bacterial Community.</title>
        <authorList>
            <person name="Garzetti D."/>
            <person name="Brugiroux S."/>
            <person name="Bunk B."/>
            <person name="Pukall R."/>
            <person name="McCoy K.D."/>
            <person name="Macpherson A.J."/>
            <person name="Stecher B."/>
        </authorList>
    </citation>
    <scope>NUCLEOTIDE SEQUENCE</scope>
    <source>
        <strain evidence="4">KB18</strain>
    </source>
</reference>
<dbReference type="Proteomes" id="UP000196710">
    <property type="component" value="Chromosome"/>
</dbReference>
<sequence length="118" mass="13034">MKYCPYCGAALPDSAVSFCPECGKSMPESTSGTTMPDKPAKKKKSRKNAKKKKVTPPRRSKTEPPAEDDYDGYYDDRLPIDEDHRLDGLDKNIIKKVVALVLCLLVIIGACVAILYVL</sequence>
<accession>A0A1Z2XUR8</accession>
<keyword evidence="2" id="KW-0812">Transmembrane</keyword>
<keyword evidence="6" id="KW-1185">Reference proteome</keyword>
<evidence type="ECO:0000313" key="4">
    <source>
        <dbReference type="EMBL" id="ASB42170.1"/>
    </source>
</evidence>
<evidence type="ECO:0000313" key="6">
    <source>
        <dbReference type="Proteomes" id="UP000196710"/>
    </source>
</evidence>
<gene>
    <name evidence="4" type="ORF">ADH66_16775</name>
    <name evidence="5" type="ORF">I5Q82_07165</name>
</gene>
<keyword evidence="2" id="KW-1133">Transmembrane helix</keyword>